<evidence type="ECO:0000313" key="3">
    <source>
        <dbReference type="Proteomes" id="UP000005408"/>
    </source>
</evidence>
<sequence>MQKSIKSFFSSPKPKKDETPTSKNAIEDEVKDERSPLKQNNGSPTKDSPVKATRKGRRCRVIESDDEEEGTKETQQENQSNSTDPVKVNGVEDKKTKSDEVEMIESPAKSPFGLPIRKTARKSMTTPNNKKKSLSFSPQSESPAKKIKLEKEEEPVSNEKSNKNTEADEEKVEVKRETVEEDMEMDEAKETKTTPKSTKKSAKNQKKKKEEKSPSTKQNNASEEKKSSKTTKDTAEKKPQKTFHSFFAPKTEPKVEDTSSEDKKSSDDKR</sequence>
<dbReference type="EnsemblMetazoa" id="G3351.4">
    <property type="protein sequence ID" value="G3351.4:cds"/>
    <property type="gene ID" value="G3351"/>
</dbReference>
<dbReference type="AlphaFoldDB" id="A0A8W8MJR5"/>
<feature type="region of interest" description="Disordered" evidence="1">
    <location>
        <begin position="1"/>
        <end position="270"/>
    </location>
</feature>
<feature type="compositionally biased region" description="Basic and acidic residues" evidence="1">
    <location>
        <begin position="90"/>
        <end position="100"/>
    </location>
</feature>
<keyword evidence="3" id="KW-1185">Reference proteome</keyword>
<feature type="compositionally biased region" description="Basic residues" evidence="1">
    <location>
        <begin position="197"/>
        <end position="207"/>
    </location>
</feature>
<feature type="compositionally biased region" description="Basic and acidic residues" evidence="1">
    <location>
        <begin position="251"/>
        <end position="270"/>
    </location>
</feature>
<dbReference type="Proteomes" id="UP000005408">
    <property type="component" value="Unassembled WGS sequence"/>
</dbReference>
<feature type="compositionally biased region" description="Polar residues" evidence="1">
    <location>
        <begin position="122"/>
        <end position="142"/>
    </location>
</feature>
<protein>
    <recommendedName>
        <fullName evidence="4">DNA ligase 1-like</fullName>
    </recommendedName>
</protein>
<proteinExistence type="predicted"/>
<organism evidence="2 3">
    <name type="scientific">Magallana gigas</name>
    <name type="common">Pacific oyster</name>
    <name type="synonym">Crassostrea gigas</name>
    <dbReference type="NCBI Taxonomy" id="29159"/>
    <lineage>
        <taxon>Eukaryota</taxon>
        <taxon>Metazoa</taxon>
        <taxon>Spiralia</taxon>
        <taxon>Lophotrochozoa</taxon>
        <taxon>Mollusca</taxon>
        <taxon>Bivalvia</taxon>
        <taxon>Autobranchia</taxon>
        <taxon>Pteriomorphia</taxon>
        <taxon>Ostreida</taxon>
        <taxon>Ostreoidea</taxon>
        <taxon>Ostreidae</taxon>
        <taxon>Magallana</taxon>
    </lineage>
</organism>
<evidence type="ECO:0000313" key="2">
    <source>
        <dbReference type="EnsemblMetazoa" id="G3351.4:cds"/>
    </source>
</evidence>
<evidence type="ECO:0000256" key="1">
    <source>
        <dbReference type="SAM" id="MobiDB-lite"/>
    </source>
</evidence>
<feature type="compositionally biased region" description="Low complexity" evidence="1">
    <location>
        <begin position="1"/>
        <end position="12"/>
    </location>
</feature>
<feature type="compositionally biased region" description="Polar residues" evidence="1">
    <location>
        <begin position="37"/>
        <end position="46"/>
    </location>
</feature>
<evidence type="ECO:0008006" key="4">
    <source>
        <dbReference type="Google" id="ProtNLM"/>
    </source>
</evidence>
<feature type="compositionally biased region" description="Basic and acidic residues" evidence="1">
    <location>
        <begin position="14"/>
        <end position="36"/>
    </location>
</feature>
<feature type="compositionally biased region" description="Basic and acidic residues" evidence="1">
    <location>
        <begin position="222"/>
        <end position="239"/>
    </location>
</feature>
<accession>A0A8W8MJR5</accession>
<reference evidence="2" key="1">
    <citation type="submission" date="2022-08" db="UniProtKB">
        <authorList>
            <consortium name="EnsemblMetazoa"/>
        </authorList>
    </citation>
    <scope>IDENTIFICATION</scope>
    <source>
        <strain evidence="2">05x7-T-G4-1.051#20</strain>
    </source>
</reference>
<feature type="compositionally biased region" description="Basic and acidic residues" evidence="1">
    <location>
        <begin position="160"/>
        <end position="178"/>
    </location>
</feature>
<name>A0A8W8MJR5_MAGGI</name>